<sequence>MAFVLLAGVGAIILYGRFEAAVETRIAAIEEPRTGVEVVDRNGALLRAFASEDGRWRLNASVDDVDPRYLAMLIAWEDKRFRDHGGVDPVAFLRAGWQSIAHQRIVSGGSTLTMQVARMLGRLPTGSFSAKGEQIVTAFALERTRRKDDILSLYLDLAPYGGNLEGVRAASWSYFGKEPKRLTAAEAALLVALPQAPERYRPDRFPERAKAARDRVLKRMEGLGLIDADEAARGMREAMPNGRRSLPVLAAHTAVRLHQADPKRERIRLTIDKAMQARLETYAREKVSSLTKPVSLAILVADSATGEILAAIGSPDLFDRERQGFNDLTRAKRSPGSTLKPLIYGLAFERGLAHPESLVDDSPAAFAGYRPQNFDRVFEGMITARRALQLSRNLPAVELLSAVGPARLVYRMRRAGADPELGDRSLPGLAIGLGGIGLSLEDLVGIYGGLANGGLAQPLHVEVDPALVKGAGAKRILSAQAAWYVTSILAGAPTTTKGSPGEIAHKTGTSYGYRDAWTIGYDGRHVVGVWLGRPDGAPVAGLVGQDAALPVLHDVFSRLGPVERLPGPPPGILASAGGNLPPPMRRVGRAAMAASASSRPEIVFPPNDTRIEIGLGEAVAALGRQDDAAFVGQESGAGEASRTGAGGADLFLKVRDGKPPFTWFVDGVPVARDALTRQSQVRLTEPGFVDILVLDAAGGAARSSVFVE</sequence>
<dbReference type="Gene3D" id="3.40.710.10">
    <property type="entry name" value="DD-peptidase/beta-lactamase superfamily"/>
    <property type="match status" value="1"/>
</dbReference>
<dbReference type="GO" id="GO:0006508">
    <property type="term" value="P:proteolysis"/>
    <property type="evidence" value="ECO:0007669"/>
    <property type="project" value="UniProtKB-KW"/>
</dbReference>
<evidence type="ECO:0000256" key="4">
    <source>
        <dbReference type="ARBA" id="ARBA00022645"/>
    </source>
</evidence>
<dbReference type="InterPro" id="IPR001264">
    <property type="entry name" value="Glyco_trans_51"/>
</dbReference>
<comment type="similarity">
    <text evidence="2">In the C-terminal section; belongs to the transpeptidase family.</text>
</comment>
<dbReference type="GO" id="GO:0004180">
    <property type="term" value="F:carboxypeptidase activity"/>
    <property type="evidence" value="ECO:0007669"/>
    <property type="project" value="UniProtKB-KW"/>
</dbReference>
<dbReference type="SUPFAM" id="SSF53955">
    <property type="entry name" value="Lysozyme-like"/>
    <property type="match status" value="1"/>
</dbReference>
<comment type="catalytic activity">
    <reaction evidence="11">
        <text>[GlcNAc-(1-&gt;4)-Mur2Ac(oyl-L-Ala-gamma-D-Glu-L-Lys-D-Ala-D-Ala)](n)-di-trans,octa-cis-undecaprenyl diphosphate + beta-D-GlcNAc-(1-&gt;4)-Mur2Ac(oyl-L-Ala-gamma-D-Glu-L-Lys-D-Ala-D-Ala)-di-trans,octa-cis-undecaprenyl diphosphate = [GlcNAc-(1-&gt;4)-Mur2Ac(oyl-L-Ala-gamma-D-Glu-L-Lys-D-Ala-D-Ala)](n+1)-di-trans,octa-cis-undecaprenyl diphosphate + di-trans,octa-cis-undecaprenyl diphosphate + H(+)</text>
        <dbReference type="Rhea" id="RHEA:23708"/>
        <dbReference type="Rhea" id="RHEA-COMP:9602"/>
        <dbReference type="Rhea" id="RHEA-COMP:9603"/>
        <dbReference type="ChEBI" id="CHEBI:15378"/>
        <dbReference type="ChEBI" id="CHEBI:58405"/>
        <dbReference type="ChEBI" id="CHEBI:60033"/>
        <dbReference type="ChEBI" id="CHEBI:78435"/>
        <dbReference type="EC" id="2.4.99.28"/>
    </reaction>
</comment>
<reference evidence="15 16" key="1">
    <citation type="submission" date="2017-04" db="EMBL/GenBank/DDBJ databases">
        <authorList>
            <person name="Afonso C.L."/>
            <person name="Miller P.J."/>
            <person name="Scott M.A."/>
            <person name="Spackman E."/>
            <person name="Goraichik I."/>
            <person name="Dimitrov K.M."/>
            <person name="Suarez D.L."/>
            <person name="Swayne D.E."/>
        </authorList>
    </citation>
    <scope>NUCLEOTIDE SEQUENCE [LARGE SCALE GENOMIC DNA]</scope>
    <source>
        <strain evidence="15 16">CGMCC 1.10972</strain>
    </source>
</reference>
<evidence type="ECO:0000256" key="5">
    <source>
        <dbReference type="ARBA" id="ARBA00022670"/>
    </source>
</evidence>
<dbReference type="Pfam" id="PF06832">
    <property type="entry name" value="BiPBP_C"/>
    <property type="match status" value="1"/>
</dbReference>
<evidence type="ECO:0000256" key="2">
    <source>
        <dbReference type="ARBA" id="ARBA00007090"/>
    </source>
</evidence>
<dbReference type="Gene3D" id="1.10.3810.10">
    <property type="entry name" value="Biosynthetic peptidoglycan transglycosylase-like"/>
    <property type="match status" value="1"/>
</dbReference>
<evidence type="ECO:0000256" key="7">
    <source>
        <dbReference type="ARBA" id="ARBA00022679"/>
    </source>
</evidence>
<dbReference type="Proteomes" id="UP000192656">
    <property type="component" value="Unassembled WGS sequence"/>
</dbReference>
<evidence type="ECO:0000259" key="13">
    <source>
        <dbReference type="Pfam" id="PF00912"/>
    </source>
</evidence>
<keyword evidence="16" id="KW-1185">Reference proteome</keyword>
<dbReference type="OrthoDB" id="9766909at2"/>
<keyword evidence="4" id="KW-0121">Carboxypeptidase</keyword>
<organism evidence="15 16">
    <name type="scientific">Fulvimarina manganoxydans</name>
    <dbReference type="NCBI Taxonomy" id="937218"/>
    <lineage>
        <taxon>Bacteria</taxon>
        <taxon>Pseudomonadati</taxon>
        <taxon>Pseudomonadota</taxon>
        <taxon>Alphaproteobacteria</taxon>
        <taxon>Hyphomicrobiales</taxon>
        <taxon>Aurantimonadaceae</taxon>
        <taxon>Fulvimarina</taxon>
    </lineage>
</organism>
<dbReference type="AlphaFoldDB" id="A0A1W2EWN9"/>
<dbReference type="Pfam" id="PF00905">
    <property type="entry name" value="Transpeptidase"/>
    <property type="match status" value="1"/>
</dbReference>
<feature type="domain" description="Penicillin-binding protein transpeptidase" evidence="12">
    <location>
        <begin position="297"/>
        <end position="521"/>
    </location>
</feature>
<comment type="pathway">
    <text evidence="1">Cell wall biogenesis; peptidoglycan biosynthesis.</text>
</comment>
<dbReference type="InterPro" id="IPR012338">
    <property type="entry name" value="Beta-lactam/transpept-like"/>
</dbReference>
<evidence type="ECO:0000256" key="3">
    <source>
        <dbReference type="ARBA" id="ARBA00007739"/>
    </source>
</evidence>
<dbReference type="NCBIfam" id="TIGR02073">
    <property type="entry name" value="PBP_1c"/>
    <property type="match status" value="1"/>
</dbReference>
<dbReference type="STRING" id="937218.SAMN06297251_1404"/>
<evidence type="ECO:0000256" key="6">
    <source>
        <dbReference type="ARBA" id="ARBA00022676"/>
    </source>
</evidence>
<dbReference type="InterPro" id="IPR036950">
    <property type="entry name" value="PBP_transglycosylase"/>
</dbReference>
<keyword evidence="6" id="KW-0328">Glycosyltransferase</keyword>
<evidence type="ECO:0000256" key="9">
    <source>
        <dbReference type="ARBA" id="ARBA00023268"/>
    </source>
</evidence>
<comment type="similarity">
    <text evidence="3">In the N-terminal section; belongs to the glycosyltransferase 51 family.</text>
</comment>
<name>A0A1W2EWN9_9HYPH</name>
<keyword evidence="8" id="KW-0378">Hydrolase</keyword>
<dbReference type="EMBL" id="FWXR01000040">
    <property type="protein sequence ID" value="SMD14081.1"/>
    <property type="molecule type" value="Genomic_DNA"/>
</dbReference>
<dbReference type="InterPro" id="IPR011815">
    <property type="entry name" value="PBP_1c"/>
</dbReference>
<dbReference type="PANTHER" id="PTHR32282:SF15">
    <property type="entry name" value="PENICILLIN-BINDING PROTEIN 1C"/>
    <property type="match status" value="1"/>
</dbReference>
<evidence type="ECO:0000256" key="1">
    <source>
        <dbReference type="ARBA" id="ARBA00004752"/>
    </source>
</evidence>
<keyword evidence="7" id="KW-0808">Transferase</keyword>
<evidence type="ECO:0000313" key="15">
    <source>
        <dbReference type="EMBL" id="SMD14081.1"/>
    </source>
</evidence>
<keyword evidence="9" id="KW-0511">Multifunctional enzyme</keyword>
<gene>
    <name evidence="15" type="ORF">SAMN06297251_1404</name>
</gene>
<dbReference type="InterPro" id="IPR050396">
    <property type="entry name" value="Glycosyltr_51/Transpeptidase"/>
</dbReference>
<dbReference type="GO" id="GO:0030288">
    <property type="term" value="C:outer membrane-bounded periplasmic space"/>
    <property type="evidence" value="ECO:0007669"/>
    <property type="project" value="TreeGrafter"/>
</dbReference>
<proteinExistence type="inferred from homology"/>
<dbReference type="UniPathway" id="UPA00219"/>
<dbReference type="PANTHER" id="PTHR32282">
    <property type="entry name" value="BINDING PROTEIN TRANSPEPTIDASE, PUTATIVE-RELATED"/>
    <property type="match status" value="1"/>
</dbReference>
<dbReference type="GO" id="GO:0008955">
    <property type="term" value="F:peptidoglycan glycosyltransferase activity"/>
    <property type="evidence" value="ECO:0007669"/>
    <property type="project" value="UniProtKB-EC"/>
</dbReference>
<evidence type="ECO:0000256" key="10">
    <source>
        <dbReference type="ARBA" id="ARBA00044770"/>
    </source>
</evidence>
<keyword evidence="5" id="KW-0645">Protease</keyword>
<evidence type="ECO:0000256" key="8">
    <source>
        <dbReference type="ARBA" id="ARBA00022801"/>
    </source>
</evidence>
<feature type="domain" description="Glycosyl transferase family 51" evidence="13">
    <location>
        <begin position="47"/>
        <end position="221"/>
    </location>
</feature>
<dbReference type="EC" id="2.4.99.28" evidence="10"/>
<accession>A0A1W2EWN9</accession>
<feature type="domain" description="Penicillin-binding C-terminal" evidence="14">
    <location>
        <begin position="646"/>
        <end position="702"/>
    </location>
</feature>
<evidence type="ECO:0000259" key="12">
    <source>
        <dbReference type="Pfam" id="PF00905"/>
    </source>
</evidence>
<dbReference type="GO" id="GO:0008658">
    <property type="term" value="F:penicillin binding"/>
    <property type="evidence" value="ECO:0007669"/>
    <property type="project" value="InterPro"/>
</dbReference>
<evidence type="ECO:0000313" key="16">
    <source>
        <dbReference type="Proteomes" id="UP000192656"/>
    </source>
</evidence>
<dbReference type="InterPro" id="IPR009647">
    <property type="entry name" value="PBP_C"/>
</dbReference>
<dbReference type="SUPFAM" id="SSF56601">
    <property type="entry name" value="beta-lactamase/transpeptidase-like"/>
    <property type="match status" value="1"/>
</dbReference>
<dbReference type="InterPro" id="IPR023346">
    <property type="entry name" value="Lysozyme-like_dom_sf"/>
</dbReference>
<evidence type="ECO:0000256" key="11">
    <source>
        <dbReference type="ARBA" id="ARBA00049902"/>
    </source>
</evidence>
<dbReference type="InterPro" id="IPR001460">
    <property type="entry name" value="PCN-bd_Tpept"/>
</dbReference>
<protein>
    <recommendedName>
        <fullName evidence="10">peptidoglycan glycosyltransferase</fullName>
        <ecNumber evidence="10">2.4.99.28</ecNumber>
    </recommendedName>
</protein>
<dbReference type="Pfam" id="PF00912">
    <property type="entry name" value="Transgly"/>
    <property type="match status" value="1"/>
</dbReference>
<evidence type="ECO:0000259" key="14">
    <source>
        <dbReference type="Pfam" id="PF06832"/>
    </source>
</evidence>
<dbReference type="GO" id="GO:0009252">
    <property type="term" value="P:peptidoglycan biosynthetic process"/>
    <property type="evidence" value="ECO:0007669"/>
    <property type="project" value="UniProtKB-UniPathway"/>
</dbReference>